<dbReference type="Proteomes" id="UP001207337">
    <property type="component" value="Unassembled WGS sequence"/>
</dbReference>
<sequence>MKKRLFLLFLCLLCIVNAGRLQAQNQPEFYKVITVQNETFVGELISEDDKSITLQTESLSRVTIERVNIESIEKISADRIKNGGYWFENPQSTRYFFSPNAISLRKGKGYYQNTWVLFNNVNYGISDNLSIGGGLVPLFLFGTGETPVWLLPKVSIPVVAEKLYLGGGAMIGGIVGADTEALGILYGVGTFGNRDRNLSVSLGYGYAGSDISNTPVINISGLIRTGRKFYLLTENYFVPGVDESGIISAGIRWAPESFALDIGLFRPLVDAGGLIGIPWLGVTIPFGSE</sequence>
<feature type="signal peptide" evidence="1">
    <location>
        <begin position="1"/>
        <end position="23"/>
    </location>
</feature>
<proteinExistence type="predicted"/>
<evidence type="ECO:0008006" key="4">
    <source>
        <dbReference type="Google" id="ProtNLM"/>
    </source>
</evidence>
<accession>A0ABT3PZ91</accession>
<reference evidence="2 3" key="1">
    <citation type="submission" date="2021-11" db="EMBL/GenBank/DDBJ databases">
        <title>Aliifidinibius sp. nov., a new bacterium isolated from saline soil.</title>
        <authorList>
            <person name="Galisteo C."/>
            <person name="De La Haba R."/>
            <person name="Sanchez-Porro C."/>
            <person name="Ventosa A."/>
        </authorList>
    </citation>
    <scope>NUCLEOTIDE SEQUENCE [LARGE SCALE GENOMIC DNA]</scope>
    <source>
        <strain evidence="2 3">KACC 190600</strain>
    </source>
</reference>
<protein>
    <recommendedName>
        <fullName evidence="4">Outer membrane protein beta-barrel domain-containing protein</fullName>
    </recommendedName>
</protein>
<feature type="chain" id="PRO_5047530202" description="Outer membrane protein beta-barrel domain-containing protein" evidence="1">
    <location>
        <begin position="24"/>
        <end position="289"/>
    </location>
</feature>
<gene>
    <name evidence="2" type="ORF">LQ318_09725</name>
</gene>
<evidence type="ECO:0000256" key="1">
    <source>
        <dbReference type="SAM" id="SignalP"/>
    </source>
</evidence>
<name>A0ABT3PZ91_9BACT</name>
<evidence type="ECO:0000313" key="2">
    <source>
        <dbReference type="EMBL" id="MCW9713183.1"/>
    </source>
</evidence>
<keyword evidence="1" id="KW-0732">Signal</keyword>
<keyword evidence="3" id="KW-1185">Reference proteome</keyword>
<organism evidence="2 3">
    <name type="scientific">Fodinibius salicampi</name>
    <dbReference type="NCBI Taxonomy" id="1920655"/>
    <lineage>
        <taxon>Bacteria</taxon>
        <taxon>Pseudomonadati</taxon>
        <taxon>Balneolota</taxon>
        <taxon>Balneolia</taxon>
        <taxon>Balneolales</taxon>
        <taxon>Balneolaceae</taxon>
        <taxon>Fodinibius</taxon>
    </lineage>
</organism>
<dbReference type="EMBL" id="JAJNDC010000002">
    <property type="protein sequence ID" value="MCW9713183.1"/>
    <property type="molecule type" value="Genomic_DNA"/>
</dbReference>
<dbReference type="RefSeq" id="WP_265789707.1">
    <property type="nucleotide sequence ID" value="NZ_BAABRS010000002.1"/>
</dbReference>
<evidence type="ECO:0000313" key="3">
    <source>
        <dbReference type="Proteomes" id="UP001207337"/>
    </source>
</evidence>
<comment type="caution">
    <text evidence="2">The sequence shown here is derived from an EMBL/GenBank/DDBJ whole genome shotgun (WGS) entry which is preliminary data.</text>
</comment>